<dbReference type="SUPFAM" id="SSF49879">
    <property type="entry name" value="SMAD/FHA domain"/>
    <property type="match status" value="1"/>
</dbReference>
<dbReference type="GeneTree" id="ENSGT00400000022349"/>
<evidence type="ECO:0000313" key="2">
    <source>
        <dbReference type="Ensembl" id="ENSSPAP00000021755.1"/>
    </source>
</evidence>
<dbReference type="Ensembl" id="ENSSPAT00000022100.1">
    <property type="protein sequence ID" value="ENSSPAP00000021755.1"/>
    <property type="gene ID" value="ENSSPAG00000016430.1"/>
</dbReference>
<dbReference type="AlphaFoldDB" id="A0A3B5ALL9"/>
<sequence length="91" mass="10442">MDNVRTDSCASEEDTCCDSEVFCLMRVGRNSDWLRLFENTEVSVGRGVDVTYQLLSLSCPLMISRLHCTFKQREDGQWTVTDKKVTRPLMS</sequence>
<evidence type="ECO:0000259" key="1">
    <source>
        <dbReference type="PROSITE" id="PS50006"/>
    </source>
</evidence>
<reference evidence="2" key="1">
    <citation type="submission" date="2023-09" db="UniProtKB">
        <authorList>
            <consortium name="Ensembl"/>
        </authorList>
    </citation>
    <scope>IDENTIFICATION</scope>
</reference>
<accession>A0A3B5ALL9</accession>
<feature type="domain" description="FHA" evidence="1">
    <location>
        <begin position="25"/>
        <end position="91"/>
    </location>
</feature>
<dbReference type="InterPro" id="IPR000253">
    <property type="entry name" value="FHA_dom"/>
</dbReference>
<dbReference type="PROSITE" id="PS50006">
    <property type="entry name" value="FHA_DOMAIN"/>
    <property type="match status" value="1"/>
</dbReference>
<organism evidence="2">
    <name type="scientific">Stegastes partitus</name>
    <name type="common">bicolor damselfish</name>
    <dbReference type="NCBI Taxonomy" id="144197"/>
    <lineage>
        <taxon>Eukaryota</taxon>
        <taxon>Metazoa</taxon>
        <taxon>Chordata</taxon>
        <taxon>Craniata</taxon>
        <taxon>Vertebrata</taxon>
        <taxon>Euteleostomi</taxon>
        <taxon>Actinopterygii</taxon>
        <taxon>Neopterygii</taxon>
        <taxon>Teleostei</taxon>
        <taxon>Neoteleostei</taxon>
        <taxon>Acanthomorphata</taxon>
        <taxon>Ovalentaria</taxon>
        <taxon>Pomacentridae</taxon>
        <taxon>Stegastes</taxon>
    </lineage>
</organism>
<name>A0A3B5ALL9_9TELE</name>
<protein>
    <recommendedName>
        <fullName evidence="1">FHA domain-containing protein</fullName>
    </recommendedName>
</protein>
<dbReference type="InterPro" id="IPR008984">
    <property type="entry name" value="SMAD_FHA_dom_sf"/>
</dbReference>
<dbReference type="STRING" id="144197.ENSSPAP00000021755"/>
<dbReference type="Gene3D" id="2.60.200.20">
    <property type="match status" value="1"/>
</dbReference>
<dbReference type="Pfam" id="PF00498">
    <property type="entry name" value="FHA"/>
    <property type="match status" value="1"/>
</dbReference>
<proteinExistence type="predicted"/>